<feature type="transmembrane region" description="Helical" evidence="3">
    <location>
        <begin position="154"/>
        <end position="176"/>
    </location>
</feature>
<feature type="compositionally biased region" description="Low complexity" evidence="2">
    <location>
        <begin position="321"/>
        <end position="348"/>
    </location>
</feature>
<reference evidence="5 6" key="1">
    <citation type="journal article" date="2016" name="Genome Biol. Evol.">
        <title>Divergent and convergent evolution of fungal pathogenicity.</title>
        <authorList>
            <person name="Shang Y."/>
            <person name="Xiao G."/>
            <person name="Zheng P."/>
            <person name="Cen K."/>
            <person name="Zhan S."/>
            <person name="Wang C."/>
        </authorList>
    </citation>
    <scope>NUCLEOTIDE SEQUENCE [LARGE SCALE GENOMIC DNA]</scope>
    <source>
        <strain evidence="5 6">RCEF 264</strain>
    </source>
</reference>
<dbReference type="OrthoDB" id="10027823at2759"/>
<keyword evidence="3" id="KW-1133">Transmembrane helix</keyword>
<name>A0A168A5C2_9HYPO</name>
<dbReference type="EMBL" id="AZHD01000001">
    <property type="protein sequence ID" value="OAA68267.1"/>
    <property type="molecule type" value="Genomic_DNA"/>
</dbReference>
<evidence type="ECO:0000259" key="4">
    <source>
        <dbReference type="PROSITE" id="PS50850"/>
    </source>
</evidence>
<evidence type="ECO:0000256" key="2">
    <source>
        <dbReference type="SAM" id="MobiDB-lite"/>
    </source>
</evidence>
<dbReference type="InterPro" id="IPR011701">
    <property type="entry name" value="MFS"/>
</dbReference>
<dbReference type="PANTHER" id="PTHR23520">
    <property type="entry name" value="TRANSPORTER, PUTATIVE (AFU_ORTHOLOGUE AFUA_3G04000)-RELATED"/>
    <property type="match status" value="1"/>
</dbReference>
<accession>A0A168A5C2</accession>
<dbReference type="Pfam" id="PF07690">
    <property type="entry name" value="MFS_1"/>
    <property type="match status" value="2"/>
</dbReference>
<feature type="transmembrane region" description="Helical" evidence="3">
    <location>
        <begin position="60"/>
        <end position="78"/>
    </location>
</feature>
<comment type="caution">
    <text evidence="5">The sequence shown here is derived from an EMBL/GenBank/DDBJ whole genome shotgun (WGS) entry which is preliminary data.</text>
</comment>
<feature type="region of interest" description="Disordered" evidence="2">
    <location>
        <begin position="231"/>
        <end position="359"/>
    </location>
</feature>
<keyword evidence="3" id="KW-0472">Membrane</keyword>
<keyword evidence="3" id="KW-0812">Transmembrane</keyword>
<feature type="transmembrane region" description="Helical" evidence="3">
    <location>
        <begin position="90"/>
        <end position="107"/>
    </location>
</feature>
<gene>
    <name evidence="5" type="ORF">SPI_00462</name>
</gene>
<feature type="transmembrane region" description="Helical" evidence="3">
    <location>
        <begin position="36"/>
        <end position="54"/>
    </location>
</feature>
<feature type="transmembrane region" description="Helical" evidence="3">
    <location>
        <begin position="113"/>
        <end position="133"/>
    </location>
</feature>
<dbReference type="GO" id="GO:0000329">
    <property type="term" value="C:fungal-type vacuole membrane"/>
    <property type="evidence" value="ECO:0007669"/>
    <property type="project" value="TreeGrafter"/>
</dbReference>
<dbReference type="AlphaFoldDB" id="A0A168A5C2"/>
<feature type="compositionally biased region" description="Basic and acidic residues" evidence="2">
    <location>
        <begin position="301"/>
        <end position="312"/>
    </location>
</feature>
<dbReference type="STRING" id="1081102.A0A168A5C2"/>
<dbReference type="PROSITE" id="PS50850">
    <property type="entry name" value="MFS"/>
    <property type="match status" value="1"/>
</dbReference>
<dbReference type="Proteomes" id="UP000076874">
    <property type="component" value="Unassembled WGS sequence"/>
</dbReference>
<dbReference type="InterPro" id="IPR020846">
    <property type="entry name" value="MFS_dom"/>
</dbReference>
<evidence type="ECO:0000256" key="1">
    <source>
        <dbReference type="ARBA" id="ARBA00004141"/>
    </source>
</evidence>
<keyword evidence="6" id="KW-1185">Reference proteome</keyword>
<evidence type="ECO:0000313" key="5">
    <source>
        <dbReference type="EMBL" id="OAA68267.1"/>
    </source>
</evidence>
<proteinExistence type="predicted"/>
<feature type="transmembrane region" description="Helical" evidence="3">
    <location>
        <begin position="369"/>
        <end position="392"/>
    </location>
</feature>
<feature type="compositionally biased region" description="Low complexity" evidence="2">
    <location>
        <begin position="562"/>
        <end position="571"/>
    </location>
</feature>
<feature type="transmembrane region" description="Helical" evidence="3">
    <location>
        <begin position="519"/>
        <end position="542"/>
    </location>
</feature>
<evidence type="ECO:0000256" key="3">
    <source>
        <dbReference type="SAM" id="Phobius"/>
    </source>
</evidence>
<feature type="transmembrane region" description="Helical" evidence="3">
    <location>
        <begin position="445"/>
        <end position="467"/>
    </location>
</feature>
<comment type="subcellular location">
    <subcellularLocation>
        <location evidence="1">Membrane</location>
        <topology evidence="1">Multi-pass membrane protein</topology>
    </subcellularLocation>
</comment>
<protein>
    <submittedName>
        <fullName evidence="5">Major facilitator superfamily domain, general substrate transporter</fullName>
    </submittedName>
</protein>
<dbReference type="InterPro" id="IPR036259">
    <property type="entry name" value="MFS_trans_sf"/>
</dbReference>
<organism evidence="5 6">
    <name type="scientific">Niveomyces insectorum RCEF 264</name>
    <dbReference type="NCBI Taxonomy" id="1081102"/>
    <lineage>
        <taxon>Eukaryota</taxon>
        <taxon>Fungi</taxon>
        <taxon>Dikarya</taxon>
        <taxon>Ascomycota</taxon>
        <taxon>Pezizomycotina</taxon>
        <taxon>Sordariomycetes</taxon>
        <taxon>Hypocreomycetidae</taxon>
        <taxon>Hypocreales</taxon>
        <taxon>Cordycipitaceae</taxon>
        <taxon>Niveomyces</taxon>
    </lineage>
</organism>
<feature type="transmembrane region" description="Helical" evidence="3">
    <location>
        <begin position="196"/>
        <end position="218"/>
    </location>
</feature>
<feature type="compositionally biased region" description="Low complexity" evidence="2">
    <location>
        <begin position="268"/>
        <end position="277"/>
    </location>
</feature>
<feature type="transmembrane region" description="Helical" evidence="3">
    <location>
        <begin position="404"/>
        <end position="424"/>
    </location>
</feature>
<evidence type="ECO:0000313" key="6">
    <source>
        <dbReference type="Proteomes" id="UP000076874"/>
    </source>
</evidence>
<dbReference type="PANTHER" id="PTHR23520:SF5">
    <property type="entry name" value="TRANSPORTER, PUTATIVE (AFU_ORTHOLOGUE AFUA_3G04000)-RELATED"/>
    <property type="match status" value="1"/>
</dbReference>
<dbReference type="GO" id="GO:0022857">
    <property type="term" value="F:transmembrane transporter activity"/>
    <property type="evidence" value="ECO:0007669"/>
    <property type="project" value="InterPro"/>
</dbReference>
<dbReference type="SUPFAM" id="SSF103473">
    <property type="entry name" value="MFS general substrate transporter"/>
    <property type="match status" value="1"/>
</dbReference>
<dbReference type="Gene3D" id="1.20.1250.20">
    <property type="entry name" value="MFS general substrate transporter like domains"/>
    <property type="match status" value="2"/>
</dbReference>
<sequence>MITRSVHYVYRESGLASVFSTGVDAWIIIVARSCRMFAYGASALVLALFFAELNVSDERIGLFMTLTLVGDVGLSLLLTLVADHVGRRRTLLFGSVLMILSGATFALCENYWLLLIAAVAGVISATGGDFGPFRAVEESMLSEITNPATRADVLVWYVTTSALGSSVGTEIAGRAVHYLHGGSGGKTTGGWSLLQAYHVCYWAYAAMGVVNFVLSLLLSTRIELHQGRGSDEGAIAMTPQSNRRMRVPRSTSRGADNNSNNDDHDDASSTLSSDTLSIGSFKTSGRARADHDGDDNDDDDSAHKDEDGRNDEIDGAENEGLLPSSSSTPTLPSSPSSPASSSSSPSSPTEKKSRFSQISRQTRSTMYGLWFLFMVDSLADGMANMSLTSYYIDTKFHVSKDSLGNILSASYFLAACSSVFAGPLSRSIGLVNTMVFTHVPSSAAVLLFPLPQSVVWTYALLLLRVGLNNLDQAPRSALIAAVVRPSERTAVMGITSMLRTLASTTGPSLTGLLAGGDRFWIAFVVAGALRLAYDFGLFAMFVKIRLYQYETVPGQEDGGNGTAAATAAAEADTTDMGHVPGHPDAFVLDEEESIE</sequence>
<feature type="region of interest" description="Disordered" evidence="2">
    <location>
        <begin position="557"/>
        <end position="595"/>
    </location>
</feature>
<feature type="domain" description="Major facilitator superfamily (MFS) profile" evidence="4">
    <location>
        <begin position="10"/>
        <end position="545"/>
    </location>
</feature>